<keyword evidence="2" id="KW-0805">Transcription regulation</keyword>
<evidence type="ECO:0000256" key="5">
    <source>
        <dbReference type="PROSITE-ProRule" id="PRU10141"/>
    </source>
</evidence>
<dbReference type="SUPFAM" id="SSF47113">
    <property type="entry name" value="Histone-fold"/>
    <property type="match status" value="1"/>
</dbReference>
<dbReference type="GO" id="GO:0000978">
    <property type="term" value="F:RNA polymerase II cis-regulatory region sequence-specific DNA binding"/>
    <property type="evidence" value="ECO:0007669"/>
    <property type="project" value="TreeGrafter"/>
</dbReference>
<dbReference type="InterPro" id="IPR011009">
    <property type="entry name" value="Kinase-like_dom_sf"/>
</dbReference>
<dbReference type="Proteomes" id="UP000007800">
    <property type="component" value="Unassembled WGS sequence"/>
</dbReference>
<dbReference type="InterPro" id="IPR003958">
    <property type="entry name" value="CBFA_NFYB_domain"/>
</dbReference>
<evidence type="ECO:0000256" key="3">
    <source>
        <dbReference type="ARBA" id="ARBA00023125"/>
    </source>
</evidence>
<protein>
    <submittedName>
        <fullName evidence="8">Ccaat-binding transcription factor subunit a, putative</fullName>
    </submittedName>
</protein>
<feature type="compositionally biased region" description="Low complexity" evidence="6">
    <location>
        <begin position="267"/>
        <end position="291"/>
    </location>
</feature>
<name>C5LTW4_PERM5</name>
<evidence type="ECO:0000256" key="4">
    <source>
        <dbReference type="ARBA" id="ARBA00023163"/>
    </source>
</evidence>
<dbReference type="PANTHER" id="PTHR11064:SF9">
    <property type="entry name" value="NUCLEAR TRANSCRIPTION FACTOR Y SUBUNIT BETA"/>
    <property type="match status" value="1"/>
</dbReference>
<sequence>MVGYPPSYAVRSARSVHDMARLGDLSPPTPSFEGLASHSDSDSPEELDVGDCVEIDGVEYIIEKSVGSGSFGTVWEARCGDRRVAIKATDKSGAKEAEAMQAWKGCAADARLSELIAFDRRRNLLVLNLVEDSVALDDWLRRVDLGQQVDTVEDVISVCTRLLAQMARALEVTSKYIIHRDVCSHNILVNVKTERLCNMPSSVLRAASMRYDVAKALRRGKRRRKPDEDTEKVATSNSNGSRRHAAGHVQDSRVSETDRITVGVVNSSHISSSSCDPNQSEQQSGEQGSTSALPVQGNLLREKLFLEEVKGELPKDMSYAVEQGYLPWTNIVTVVQNALPDKPGCIGKCFKLTLQDCISEFLMFVTHLAAQRCTREGRRVMLAEDILWALDQAGLCQYGSVLRVFLGKLRGHLSKSRRDMVVKNGCLKSPADFPPVEEENGSSLMFPVMPMSPTEMVVSKSILAGDLPLDRNDHRDQEDAQSTVAVEAIVVREDWGDEESASDISFIDIIEGEVI</sequence>
<keyword evidence="4" id="KW-0804">Transcription</keyword>
<dbReference type="GeneID" id="9051777"/>
<dbReference type="GO" id="GO:0004672">
    <property type="term" value="F:protein kinase activity"/>
    <property type="evidence" value="ECO:0007669"/>
    <property type="project" value="InterPro"/>
</dbReference>
<dbReference type="GO" id="GO:0046982">
    <property type="term" value="F:protein heterodimerization activity"/>
    <property type="evidence" value="ECO:0007669"/>
    <property type="project" value="InterPro"/>
</dbReference>
<feature type="region of interest" description="Disordered" evidence="6">
    <location>
        <begin position="21"/>
        <end position="47"/>
    </location>
</feature>
<dbReference type="InterPro" id="IPR001245">
    <property type="entry name" value="Ser-Thr/Tyr_kinase_cat_dom"/>
</dbReference>
<dbReference type="GO" id="GO:0005524">
    <property type="term" value="F:ATP binding"/>
    <property type="evidence" value="ECO:0007669"/>
    <property type="project" value="UniProtKB-UniRule"/>
</dbReference>
<accession>C5LTW4</accession>
<keyword evidence="5" id="KW-0547">Nucleotide-binding</keyword>
<dbReference type="InterPro" id="IPR027113">
    <property type="entry name" value="Transc_fact_NFYB/HAP3"/>
</dbReference>
<dbReference type="SUPFAM" id="SSF56112">
    <property type="entry name" value="Protein kinase-like (PK-like)"/>
    <property type="match status" value="1"/>
</dbReference>
<evidence type="ECO:0000256" key="1">
    <source>
        <dbReference type="ARBA" id="ARBA00009053"/>
    </source>
</evidence>
<reference evidence="8 9" key="1">
    <citation type="submission" date="2008-07" db="EMBL/GenBank/DDBJ databases">
        <authorList>
            <person name="El-Sayed N."/>
            <person name="Caler E."/>
            <person name="Inman J."/>
            <person name="Amedeo P."/>
            <person name="Hass B."/>
            <person name="Wortman J."/>
        </authorList>
    </citation>
    <scope>NUCLEOTIDE SEQUENCE [LARGE SCALE GENOMIC DNA]</scope>
    <source>
        <strain evidence="9">ATCC 50983 / TXsc</strain>
    </source>
</reference>
<dbReference type="AlphaFoldDB" id="C5LTW4"/>
<feature type="domain" description="Protein kinase" evidence="7">
    <location>
        <begin position="60"/>
        <end position="362"/>
    </location>
</feature>
<proteinExistence type="inferred from homology"/>
<dbReference type="InterPro" id="IPR009072">
    <property type="entry name" value="Histone-fold"/>
</dbReference>
<dbReference type="GO" id="GO:0001228">
    <property type="term" value="F:DNA-binding transcription activator activity, RNA polymerase II-specific"/>
    <property type="evidence" value="ECO:0007669"/>
    <property type="project" value="InterPro"/>
</dbReference>
<dbReference type="InterPro" id="IPR008266">
    <property type="entry name" value="Tyr_kinase_AS"/>
</dbReference>
<gene>
    <name evidence="8" type="ORF">Pmar_PMAR020219</name>
</gene>
<dbReference type="GO" id="GO:0016602">
    <property type="term" value="C:CCAAT-binding factor complex"/>
    <property type="evidence" value="ECO:0007669"/>
    <property type="project" value="InterPro"/>
</dbReference>
<keyword evidence="3" id="KW-0238">DNA-binding</keyword>
<dbReference type="PROSITE" id="PS50011">
    <property type="entry name" value="PROTEIN_KINASE_DOM"/>
    <property type="match status" value="1"/>
</dbReference>
<feature type="binding site" evidence="5">
    <location>
        <position position="87"/>
    </location>
    <ligand>
        <name>ATP</name>
        <dbReference type="ChEBI" id="CHEBI:30616"/>
    </ligand>
</feature>
<evidence type="ECO:0000259" key="7">
    <source>
        <dbReference type="PROSITE" id="PS50011"/>
    </source>
</evidence>
<dbReference type="InterPro" id="IPR000719">
    <property type="entry name" value="Prot_kinase_dom"/>
</dbReference>
<dbReference type="PROSITE" id="PS00109">
    <property type="entry name" value="PROTEIN_KINASE_TYR"/>
    <property type="match status" value="1"/>
</dbReference>
<dbReference type="Pfam" id="PF07714">
    <property type="entry name" value="PK_Tyr_Ser-Thr"/>
    <property type="match status" value="1"/>
</dbReference>
<dbReference type="PROSITE" id="PS00107">
    <property type="entry name" value="PROTEIN_KINASE_ATP"/>
    <property type="match status" value="1"/>
</dbReference>
<evidence type="ECO:0000313" key="8">
    <source>
        <dbReference type="EMBL" id="EEQ99762.1"/>
    </source>
</evidence>
<dbReference type="Gene3D" id="1.10.20.10">
    <property type="entry name" value="Histone, subunit A"/>
    <property type="match status" value="1"/>
</dbReference>
<feature type="region of interest" description="Disordered" evidence="6">
    <location>
        <begin position="216"/>
        <end position="293"/>
    </location>
</feature>
<evidence type="ECO:0000313" key="9">
    <source>
        <dbReference type="Proteomes" id="UP000007800"/>
    </source>
</evidence>
<evidence type="ECO:0000256" key="2">
    <source>
        <dbReference type="ARBA" id="ARBA00023015"/>
    </source>
</evidence>
<dbReference type="InParanoid" id="C5LTW4"/>
<comment type="similarity">
    <text evidence="1">Belongs to the NFYB/HAP3 subunit family.</text>
</comment>
<dbReference type="InterPro" id="IPR017441">
    <property type="entry name" value="Protein_kinase_ATP_BS"/>
</dbReference>
<keyword evidence="9" id="KW-1185">Reference proteome</keyword>
<dbReference type="OrthoDB" id="386949at2759"/>
<evidence type="ECO:0000256" key="6">
    <source>
        <dbReference type="SAM" id="MobiDB-lite"/>
    </source>
</evidence>
<dbReference type="Gene3D" id="1.10.510.10">
    <property type="entry name" value="Transferase(Phosphotransferase) domain 1"/>
    <property type="match status" value="1"/>
</dbReference>
<dbReference type="EMBL" id="GG685423">
    <property type="protein sequence ID" value="EEQ99762.1"/>
    <property type="molecule type" value="Genomic_DNA"/>
</dbReference>
<organism evidence="9">
    <name type="scientific">Perkinsus marinus (strain ATCC 50983 / TXsc)</name>
    <dbReference type="NCBI Taxonomy" id="423536"/>
    <lineage>
        <taxon>Eukaryota</taxon>
        <taxon>Sar</taxon>
        <taxon>Alveolata</taxon>
        <taxon>Perkinsozoa</taxon>
        <taxon>Perkinsea</taxon>
        <taxon>Perkinsida</taxon>
        <taxon>Perkinsidae</taxon>
        <taxon>Perkinsus</taxon>
    </lineage>
</organism>
<feature type="compositionally biased region" description="Basic and acidic residues" evidence="6">
    <location>
        <begin position="250"/>
        <end position="259"/>
    </location>
</feature>
<dbReference type="CDD" id="cd22907">
    <property type="entry name" value="HFD_NFYB"/>
    <property type="match status" value="1"/>
</dbReference>
<dbReference type="RefSeq" id="XP_002767045.1">
    <property type="nucleotide sequence ID" value="XM_002766999.1"/>
</dbReference>
<keyword evidence="5" id="KW-0067">ATP-binding</keyword>
<dbReference type="Pfam" id="PF00808">
    <property type="entry name" value="CBFD_NFYB_HMF"/>
    <property type="match status" value="1"/>
</dbReference>
<dbReference type="PANTHER" id="PTHR11064">
    <property type="entry name" value="CCAAT-BINDING TRANSCRIPTION FACTOR-RELATED"/>
    <property type="match status" value="1"/>
</dbReference>